<dbReference type="Proteomes" id="UP000199611">
    <property type="component" value="Unassembled WGS sequence"/>
</dbReference>
<dbReference type="OrthoDB" id="8526313at2"/>
<keyword evidence="1" id="KW-0472">Membrane</keyword>
<dbReference type="AlphaFoldDB" id="A0A1I4U6V7"/>
<organism evidence="2 3">
    <name type="scientific">Thermodesulforhabdus norvegica</name>
    <dbReference type="NCBI Taxonomy" id="39841"/>
    <lineage>
        <taxon>Bacteria</taxon>
        <taxon>Pseudomonadati</taxon>
        <taxon>Thermodesulfobacteriota</taxon>
        <taxon>Syntrophobacteria</taxon>
        <taxon>Syntrophobacterales</taxon>
        <taxon>Thermodesulforhabdaceae</taxon>
        <taxon>Thermodesulforhabdus</taxon>
    </lineage>
</organism>
<evidence type="ECO:0000313" key="2">
    <source>
        <dbReference type="EMBL" id="SFM84687.1"/>
    </source>
</evidence>
<keyword evidence="1" id="KW-1133">Transmembrane helix</keyword>
<dbReference type="PROSITE" id="PS51257">
    <property type="entry name" value="PROKAR_LIPOPROTEIN"/>
    <property type="match status" value="1"/>
</dbReference>
<name>A0A1I4U6V7_9BACT</name>
<reference evidence="2 3" key="1">
    <citation type="submission" date="2016-10" db="EMBL/GenBank/DDBJ databases">
        <authorList>
            <person name="de Groot N.N."/>
        </authorList>
    </citation>
    <scope>NUCLEOTIDE SEQUENCE [LARGE SCALE GENOMIC DNA]</scope>
    <source>
        <strain evidence="2 3">DSM 9990</strain>
    </source>
</reference>
<sequence length="196" mass="22393">MKAKRLIVPVMVFLLLSCVTINIYFPAEEVRKTAEEIVGEVRSYEAPSEKEKPNPKTSPQSLFEHRKGIYVGISVCFAQKELTVSNAAIRTLKEKMKRRAASLAPFYDKGAIGEGHDGYVKIRSLDGLDFKEKATLKRLVEQENGDRKNLYNEIARALNIDPSQVGRIGQIFAQEWQKTSRPGWWIERQPGKWQKK</sequence>
<dbReference type="Pfam" id="PF07027">
    <property type="entry name" value="DUF1318"/>
    <property type="match status" value="1"/>
</dbReference>
<keyword evidence="1" id="KW-0812">Transmembrane</keyword>
<feature type="transmembrane region" description="Helical" evidence="1">
    <location>
        <begin position="6"/>
        <end position="25"/>
    </location>
</feature>
<keyword evidence="3" id="KW-1185">Reference proteome</keyword>
<dbReference type="RefSeq" id="WP_093394959.1">
    <property type="nucleotide sequence ID" value="NZ_FOUU01000005.1"/>
</dbReference>
<gene>
    <name evidence="2" type="ORF">SAMN05660836_01672</name>
</gene>
<accession>A0A1I4U6V7</accession>
<evidence type="ECO:0000256" key="1">
    <source>
        <dbReference type="SAM" id="Phobius"/>
    </source>
</evidence>
<evidence type="ECO:0000313" key="3">
    <source>
        <dbReference type="Proteomes" id="UP000199611"/>
    </source>
</evidence>
<proteinExistence type="predicted"/>
<dbReference type="STRING" id="39841.SAMN05660836_01672"/>
<dbReference type="InterPro" id="IPR008309">
    <property type="entry name" value="YdbL"/>
</dbReference>
<dbReference type="EMBL" id="FOUU01000005">
    <property type="protein sequence ID" value="SFM84687.1"/>
    <property type="molecule type" value="Genomic_DNA"/>
</dbReference>
<protein>
    <submittedName>
        <fullName evidence="2">Uncharacterized conserved protein YdbL, DUF1318 family</fullName>
    </submittedName>
</protein>